<evidence type="ECO:0000256" key="3">
    <source>
        <dbReference type="SAM" id="SignalP"/>
    </source>
</evidence>
<name>A0ABW8JIC4_9GAMM</name>
<comment type="similarity">
    <text evidence="1">Belongs to the peptidase S13 family.</text>
</comment>
<accession>A0ABW8JIC4</accession>
<dbReference type="Pfam" id="PF02113">
    <property type="entry name" value="Peptidase_S13"/>
    <property type="match status" value="1"/>
</dbReference>
<sequence>MKLAASRYPLRVATACALFGAIAVAQASVTQVSQITASHTVQQLAAAIDAQIAAPRFASSRWGIDVISLDTGRTLYAHDAGKLLQTASTAKLYTAALVLDTLGTDYRIPTQLLVTQPIVQGRLEGSLILRGMGDPTLDTPGTNTDWADQLAAQLAASGVHEVQGDLIADDSYFSGPSAGSGWEARDLQSWFAPPASALSVQENTVNLMVEPSRVPGERARLKLDPADAFPRVINTLTTSAGNTRSDINLYRAPGDMTLYAFGHIAAQSQAQTYKLAMADPAQFAGTLLQEALARHGIRLKGALRVLHWPQQADIGLDRAVVLAQVLSPPVMDVLTRGLKRSQNLYLQNLLQIAGVKARASAGQVADPASGFLTTEAWGIRALDELLGRIGIPPEDSQIEDGAGLSRQDLATPAAMTHLLVYLARQPYGAQLRDTLPTAGVDGTLQWRMRNTAASNNVHAKTGSMNDVRCVAGYVTTASGERLAFAIMLNNVVREGDEPSPSRTLDAIMEQLAAFQGRG</sequence>
<dbReference type="EMBL" id="JADIKJ010000011">
    <property type="protein sequence ID" value="MFK2900843.1"/>
    <property type="molecule type" value="Genomic_DNA"/>
</dbReference>
<comment type="caution">
    <text evidence="4">The sequence shown here is derived from an EMBL/GenBank/DDBJ whole genome shotgun (WGS) entry which is preliminary data.</text>
</comment>
<dbReference type="Gene3D" id="3.40.710.10">
    <property type="entry name" value="DD-peptidase/beta-lactamase superfamily"/>
    <property type="match status" value="2"/>
</dbReference>
<evidence type="ECO:0000256" key="2">
    <source>
        <dbReference type="ARBA" id="ARBA00022801"/>
    </source>
</evidence>
<evidence type="ECO:0000313" key="4">
    <source>
        <dbReference type="EMBL" id="MFK2900843.1"/>
    </source>
</evidence>
<dbReference type="InterPro" id="IPR012338">
    <property type="entry name" value="Beta-lactam/transpept-like"/>
</dbReference>
<protein>
    <submittedName>
        <fullName evidence="4">D-alanyl-D-alanine carboxypeptidase/D-alanyl-D-alanine-endopeptidase</fullName>
        <ecNumber evidence="4">3.4.16.4</ecNumber>
    </submittedName>
</protein>
<evidence type="ECO:0000256" key="1">
    <source>
        <dbReference type="ARBA" id="ARBA00006096"/>
    </source>
</evidence>
<dbReference type="PANTHER" id="PTHR30023">
    <property type="entry name" value="D-ALANYL-D-ALANINE CARBOXYPEPTIDASE"/>
    <property type="match status" value="1"/>
</dbReference>
<keyword evidence="4" id="KW-0121">Carboxypeptidase</keyword>
<keyword evidence="2 4" id="KW-0378">Hydrolase</keyword>
<feature type="signal peptide" evidence="3">
    <location>
        <begin position="1"/>
        <end position="27"/>
    </location>
</feature>
<dbReference type="SUPFAM" id="SSF56601">
    <property type="entry name" value="beta-lactamase/transpeptidase-like"/>
    <property type="match status" value="1"/>
</dbReference>
<dbReference type="EC" id="3.4.16.4" evidence="4"/>
<feature type="chain" id="PRO_5045184338" evidence="3">
    <location>
        <begin position="28"/>
        <end position="518"/>
    </location>
</feature>
<organism evidence="4 5">
    <name type="scientific">Dyella jejuensis</name>
    <dbReference type="NCBI Taxonomy" id="1432009"/>
    <lineage>
        <taxon>Bacteria</taxon>
        <taxon>Pseudomonadati</taxon>
        <taxon>Pseudomonadota</taxon>
        <taxon>Gammaproteobacteria</taxon>
        <taxon>Lysobacterales</taxon>
        <taxon>Rhodanobacteraceae</taxon>
        <taxon>Dyella</taxon>
    </lineage>
</organism>
<keyword evidence="3" id="KW-0732">Signal</keyword>
<dbReference type="InterPro" id="IPR000667">
    <property type="entry name" value="Peptidase_S13"/>
</dbReference>
<dbReference type="GO" id="GO:0009002">
    <property type="term" value="F:serine-type D-Ala-D-Ala carboxypeptidase activity"/>
    <property type="evidence" value="ECO:0007669"/>
    <property type="project" value="UniProtKB-EC"/>
</dbReference>
<dbReference type="Gene3D" id="3.50.80.20">
    <property type="entry name" value="D-Ala-D-Ala carboxypeptidase C, peptidase S13"/>
    <property type="match status" value="1"/>
</dbReference>
<proteinExistence type="inferred from homology"/>
<dbReference type="Proteomes" id="UP001620461">
    <property type="component" value="Unassembled WGS sequence"/>
</dbReference>
<gene>
    <name evidence="4" type="primary">dacB</name>
    <name evidence="4" type="ORF">ISP15_10900</name>
</gene>
<dbReference type="PRINTS" id="PR00922">
    <property type="entry name" value="DADACBPTASE3"/>
</dbReference>
<dbReference type="PANTHER" id="PTHR30023:SF0">
    <property type="entry name" value="PENICILLIN-SENSITIVE CARBOXYPEPTIDASE A"/>
    <property type="match status" value="1"/>
</dbReference>
<dbReference type="NCBIfam" id="TIGR00666">
    <property type="entry name" value="PBP4"/>
    <property type="match status" value="1"/>
</dbReference>
<evidence type="ECO:0000313" key="5">
    <source>
        <dbReference type="Proteomes" id="UP001620461"/>
    </source>
</evidence>
<keyword evidence="4" id="KW-0645">Protease</keyword>
<reference evidence="4 5" key="1">
    <citation type="submission" date="2020-10" db="EMBL/GenBank/DDBJ databases">
        <title>Phylogeny of dyella-like bacteria.</title>
        <authorList>
            <person name="Fu J."/>
        </authorList>
    </citation>
    <scope>NUCLEOTIDE SEQUENCE [LARGE SCALE GENOMIC DNA]</scope>
    <source>
        <strain evidence="4 5">JP1</strain>
    </source>
</reference>
<keyword evidence="5" id="KW-1185">Reference proteome</keyword>